<dbReference type="Gene3D" id="3.30.200.20">
    <property type="entry name" value="Phosphorylase Kinase, domain 1"/>
    <property type="match status" value="1"/>
</dbReference>
<reference evidence="4" key="1">
    <citation type="submission" date="2021-01" db="EMBL/GenBank/DDBJ databases">
        <authorList>
            <person name="Corre E."/>
            <person name="Pelletier E."/>
            <person name="Niang G."/>
            <person name="Scheremetjew M."/>
            <person name="Finn R."/>
            <person name="Kale V."/>
            <person name="Holt S."/>
            <person name="Cochrane G."/>
            <person name="Meng A."/>
            <person name="Brown T."/>
            <person name="Cohen L."/>
        </authorList>
    </citation>
    <scope>NUCLEOTIDE SEQUENCE</scope>
    <source>
        <strain evidence="4">CCMP3107</strain>
    </source>
</reference>
<dbReference type="InterPro" id="IPR011009">
    <property type="entry name" value="Kinase-like_dom_sf"/>
</dbReference>
<proteinExistence type="predicted"/>
<evidence type="ECO:0000256" key="3">
    <source>
        <dbReference type="SAM" id="SignalP"/>
    </source>
</evidence>
<dbReference type="GO" id="GO:0102193">
    <property type="term" value="F:protein-ribulosamine 3-kinase activity"/>
    <property type="evidence" value="ECO:0007669"/>
    <property type="project" value="UniProtKB-EC"/>
</dbReference>
<comment type="catalytic activity">
    <reaction evidence="2">
        <text>N(6)-D-ribulosyl-L-lysyl-[protein] + ATP = N(6)-(3-O-phospho-D-ribulosyl)-L-lysyl-[protein] + ADP + H(+)</text>
        <dbReference type="Rhea" id="RHEA:48432"/>
        <dbReference type="Rhea" id="RHEA-COMP:12103"/>
        <dbReference type="Rhea" id="RHEA-COMP:12104"/>
        <dbReference type="ChEBI" id="CHEBI:15378"/>
        <dbReference type="ChEBI" id="CHEBI:30616"/>
        <dbReference type="ChEBI" id="CHEBI:90418"/>
        <dbReference type="ChEBI" id="CHEBI:90420"/>
        <dbReference type="ChEBI" id="CHEBI:456216"/>
        <dbReference type="EC" id="2.7.1.172"/>
    </reaction>
    <physiologicalReaction direction="left-to-right" evidence="2">
        <dbReference type="Rhea" id="RHEA:48433"/>
    </physiologicalReaction>
</comment>
<dbReference type="AlphaFoldDB" id="A0A6S9K0R7"/>
<evidence type="ECO:0000256" key="1">
    <source>
        <dbReference type="ARBA" id="ARBA00011961"/>
    </source>
</evidence>
<name>A0A6S9K0R7_HETAK</name>
<dbReference type="EC" id="2.7.1.172" evidence="1"/>
<accession>A0A6S9K0R7</accession>
<feature type="signal peptide" evidence="3">
    <location>
        <begin position="1"/>
        <end position="22"/>
    </location>
</feature>
<feature type="chain" id="PRO_5030159602" description="protein-ribulosamine 3-kinase" evidence="3">
    <location>
        <begin position="23"/>
        <end position="334"/>
    </location>
</feature>
<sequence>MMGPKASLLAVFVAYALLCARAFQVPKHLSSLIMKRSSSSLVMKSDLLTSMEQAMKERGIEVDLETGGSGFGGGGGAAVGNVVDKATGTRYFTKSTGLQGYNMLNAEYEGLRAMAETNTIKVPTPIAKGTSANNAFAIFEYLNFGGGGSMKQMAEDLAAMHRCTSPDGRYGFHIDNTCGATPQDNTWEATWADFYARRRLDHILKLSERDGAHFPNRQELLDKVKAILQDHNAPPSLVHGDLWSGNKGFADGRPAIFDPATYYGDREVDLAMSYLFGNFGGEFYAAYEAAYPLEPGFEQRKTVYNLYHILNHFVLFGGGYLGQAQGMIDRILRF</sequence>
<dbReference type="PANTHER" id="PTHR12149:SF8">
    <property type="entry name" value="PROTEIN-RIBULOSAMINE 3-KINASE"/>
    <property type="match status" value="1"/>
</dbReference>
<dbReference type="Pfam" id="PF03881">
    <property type="entry name" value="Fructosamin_kin"/>
    <property type="match status" value="1"/>
</dbReference>
<dbReference type="SUPFAM" id="SSF56112">
    <property type="entry name" value="Protein kinase-like (PK-like)"/>
    <property type="match status" value="1"/>
</dbReference>
<keyword evidence="3" id="KW-0732">Signal</keyword>
<dbReference type="EMBL" id="HBIU01051712">
    <property type="protein sequence ID" value="CAE0644934.1"/>
    <property type="molecule type" value="Transcribed_RNA"/>
</dbReference>
<dbReference type="InterPro" id="IPR016477">
    <property type="entry name" value="Fructo-/Ketosamine-3-kinase"/>
</dbReference>
<organism evidence="4">
    <name type="scientific">Heterosigma akashiwo</name>
    <name type="common">Chromophytic alga</name>
    <name type="synonym">Heterosigma carterae</name>
    <dbReference type="NCBI Taxonomy" id="2829"/>
    <lineage>
        <taxon>Eukaryota</taxon>
        <taxon>Sar</taxon>
        <taxon>Stramenopiles</taxon>
        <taxon>Ochrophyta</taxon>
        <taxon>Raphidophyceae</taxon>
        <taxon>Chattonellales</taxon>
        <taxon>Chattonellaceae</taxon>
        <taxon>Heterosigma</taxon>
    </lineage>
</organism>
<evidence type="ECO:0000313" key="4">
    <source>
        <dbReference type="EMBL" id="CAE0644934.1"/>
    </source>
</evidence>
<dbReference type="PANTHER" id="PTHR12149">
    <property type="entry name" value="FRUCTOSAMINE 3 KINASE-RELATED PROTEIN"/>
    <property type="match status" value="1"/>
</dbReference>
<protein>
    <recommendedName>
        <fullName evidence="1">protein-ribulosamine 3-kinase</fullName>
        <ecNumber evidence="1">2.7.1.172</ecNumber>
    </recommendedName>
</protein>
<dbReference type="Gene3D" id="3.90.1200.10">
    <property type="match status" value="1"/>
</dbReference>
<gene>
    <name evidence="4" type="ORF">HAKA00212_LOCUS22893</name>
</gene>
<evidence type="ECO:0000256" key="2">
    <source>
        <dbReference type="ARBA" id="ARBA00048655"/>
    </source>
</evidence>